<accession>A0A7W5EHH8</accession>
<dbReference type="SUPFAM" id="SSF69255">
    <property type="entry name" value="gp5 N-terminal domain-like"/>
    <property type="match status" value="1"/>
</dbReference>
<dbReference type="EMBL" id="JACHXS010000031">
    <property type="protein sequence ID" value="MBB3225409.1"/>
    <property type="molecule type" value="Genomic_DNA"/>
</dbReference>
<dbReference type="SUPFAM" id="SSF69349">
    <property type="entry name" value="Phage fibre proteins"/>
    <property type="match status" value="1"/>
</dbReference>
<organism evidence="4 5">
    <name type="scientific">Pseudoduganella umbonata</name>
    <dbReference type="NCBI Taxonomy" id="864828"/>
    <lineage>
        <taxon>Bacteria</taxon>
        <taxon>Pseudomonadati</taxon>
        <taxon>Pseudomonadota</taxon>
        <taxon>Betaproteobacteria</taxon>
        <taxon>Burkholderiales</taxon>
        <taxon>Oxalobacteraceae</taxon>
        <taxon>Telluria group</taxon>
        <taxon>Pseudoduganella</taxon>
    </lineage>
</organism>
<proteinExistence type="predicted"/>
<evidence type="ECO:0000313" key="5">
    <source>
        <dbReference type="Proteomes" id="UP000584325"/>
    </source>
</evidence>
<feature type="domain" description="Gp5/Type VI secretion system Vgr protein OB-fold" evidence="2">
    <location>
        <begin position="122"/>
        <end position="171"/>
    </location>
</feature>
<feature type="non-terminal residue" evidence="4">
    <location>
        <position position="1"/>
    </location>
</feature>
<dbReference type="InterPro" id="IPR006531">
    <property type="entry name" value="Gp5/Vgr_OB"/>
</dbReference>
<feature type="region of interest" description="Disordered" evidence="1">
    <location>
        <begin position="105"/>
        <end position="124"/>
    </location>
</feature>
<evidence type="ECO:0000313" key="4">
    <source>
        <dbReference type="EMBL" id="MBB3225409.1"/>
    </source>
</evidence>
<gene>
    <name evidence="4" type="ORF">FHS02_006287</name>
</gene>
<dbReference type="Pfam" id="PF13296">
    <property type="entry name" value="T6SS_Vgr"/>
    <property type="match status" value="1"/>
</dbReference>
<comment type="caution">
    <text evidence="4">The sequence shown here is derived from an EMBL/GenBank/DDBJ whole genome shotgun (WGS) entry which is preliminary data.</text>
</comment>
<evidence type="ECO:0000256" key="1">
    <source>
        <dbReference type="SAM" id="MobiDB-lite"/>
    </source>
</evidence>
<evidence type="ECO:0000259" key="2">
    <source>
        <dbReference type="Pfam" id="PF04717"/>
    </source>
</evidence>
<dbReference type="AlphaFoldDB" id="A0A7W5EHH8"/>
<sequence>TQHERYPDGDNAFKVLWVEHEARNNFEPRLAGARSRVEPGTYRNRFGCVRDAVPLVPVATALPHAHTALGPQTALVVGVANEVATTMRDHQVRVQFAWQRGVGANPGGLGHDVDEEGSAPGDERSGTWVRVAEALAGPNWGSQFTPRIGTEVLVDFLENDIDRPVVVAQLYTGADAPPFAAGVDSGANHPGTLSGIHTRTFDGGGYNQWQLDDTQGQLRMRLATSGAASQLNLGYLVAQSPGSAQRGGYRGTGFELGTDAWAVVRGGEGVLLTTAARAGRGAGVASTQMDPWKRSVR</sequence>
<dbReference type="InterPro" id="IPR028244">
    <property type="entry name" value="T6SS_Rhs_Vgr_dom"/>
</dbReference>
<dbReference type="RefSeq" id="WP_308700809.1">
    <property type="nucleotide sequence ID" value="NZ_JACHXS010000031.1"/>
</dbReference>
<dbReference type="InterPro" id="IPR037026">
    <property type="entry name" value="Vgr_OB-fold_dom_sf"/>
</dbReference>
<protein>
    <submittedName>
        <fullName evidence="4">Uncharacterized protein involved in type VI secretion and phage assembly</fullName>
    </submittedName>
</protein>
<dbReference type="Gene3D" id="2.40.50.230">
    <property type="entry name" value="Gp5 N-terminal domain"/>
    <property type="match status" value="1"/>
</dbReference>
<reference evidence="4 5" key="1">
    <citation type="submission" date="2020-08" db="EMBL/GenBank/DDBJ databases">
        <title>Genomic Encyclopedia of Type Strains, Phase III (KMG-III): the genomes of soil and plant-associated and newly described type strains.</title>
        <authorList>
            <person name="Whitman W."/>
        </authorList>
    </citation>
    <scope>NUCLEOTIDE SEQUENCE [LARGE SCALE GENOMIC DNA]</scope>
    <source>
        <strain evidence="4 5">CECT 7753</strain>
    </source>
</reference>
<dbReference type="Pfam" id="PF04717">
    <property type="entry name" value="Phage_base_V"/>
    <property type="match status" value="1"/>
</dbReference>
<dbReference type="Proteomes" id="UP000584325">
    <property type="component" value="Unassembled WGS sequence"/>
</dbReference>
<feature type="domain" description="Putative type VI secretion system Rhs element associated Vgr" evidence="3">
    <location>
        <begin position="200"/>
        <end position="283"/>
    </location>
</feature>
<evidence type="ECO:0000259" key="3">
    <source>
        <dbReference type="Pfam" id="PF13296"/>
    </source>
</evidence>
<name>A0A7W5EHH8_9BURK</name>